<dbReference type="RefSeq" id="WP_190302793.1">
    <property type="nucleotide sequence ID" value="NZ_JACOIJ010000036.1"/>
</dbReference>
<proteinExistence type="predicted"/>
<reference evidence="1 2" key="1">
    <citation type="submission" date="2020-08" db="EMBL/GenBank/DDBJ databases">
        <title>Sphingobacterium sp. DN04309 isolated from aquaculture water.</title>
        <authorList>
            <person name="Zhang M."/>
        </authorList>
    </citation>
    <scope>NUCLEOTIDE SEQUENCE [LARGE SCALE GENOMIC DNA]</scope>
    <source>
        <strain evidence="1 2">DN04309</strain>
    </source>
</reference>
<gene>
    <name evidence="1" type="ORF">H8B04_14370</name>
</gene>
<organism evidence="1 2">
    <name type="scientific">Sphingobacterium litopenaei</name>
    <dbReference type="NCBI Taxonomy" id="2763500"/>
    <lineage>
        <taxon>Bacteria</taxon>
        <taxon>Pseudomonadati</taxon>
        <taxon>Bacteroidota</taxon>
        <taxon>Sphingobacteriia</taxon>
        <taxon>Sphingobacteriales</taxon>
        <taxon>Sphingobacteriaceae</taxon>
        <taxon>Sphingobacterium</taxon>
    </lineage>
</organism>
<protein>
    <submittedName>
        <fullName evidence="1">SusF/SusE family outer membrane protein</fullName>
    </submittedName>
</protein>
<accession>A0ABR7YHD9</accession>
<dbReference type="CDD" id="cd12956">
    <property type="entry name" value="CBM_SusE-F_like"/>
    <property type="match status" value="1"/>
</dbReference>
<keyword evidence="2" id="KW-1185">Reference proteome</keyword>
<name>A0ABR7YHD9_9SPHI</name>
<dbReference type="Proteomes" id="UP000651271">
    <property type="component" value="Unassembled WGS sequence"/>
</dbReference>
<evidence type="ECO:0000313" key="1">
    <source>
        <dbReference type="EMBL" id="MBD1430724.1"/>
    </source>
</evidence>
<evidence type="ECO:0000313" key="2">
    <source>
        <dbReference type="Proteomes" id="UP000651271"/>
    </source>
</evidence>
<dbReference type="Gene3D" id="2.60.40.3620">
    <property type="match status" value="2"/>
</dbReference>
<dbReference type="EMBL" id="JACOIJ010000036">
    <property type="protein sequence ID" value="MBD1430724.1"/>
    <property type="molecule type" value="Genomic_DNA"/>
</dbReference>
<sequence length="322" mass="34922">MKTIYKFLAIGLCGLLLLGINACKKVEHSIDDQIVSINESTVSTIQIGKKLKVGFIAMNVNTFEFSIEKDGTVLLTEQIAVEPNQNITEKEFNIPLDESYIGEANLKITYQSGGQTVTKTHPITFEESNPQMFVVGGSTGAGWEPTNAVAMTLYGEDSKTTFETFEYLTADGGFKFLPTNVDWTGGYGLGDTPGTISQDEEAGNLTVPINGFYRIRMDAENLTYETSKLSMGVIGDATPGGWDSDTDMTFEGGKGTYVWKVSLNLKVGKIKFRANDDWAINFGGTPNEITQGGADIEVASAGLYDLTLDLTPGAYTAKIEKK</sequence>
<comment type="caution">
    <text evidence="1">The sequence shown here is derived from an EMBL/GenBank/DDBJ whole genome shotgun (WGS) entry which is preliminary data.</text>
</comment>